<keyword evidence="2" id="KW-1185">Reference proteome</keyword>
<evidence type="ECO:0000313" key="1">
    <source>
        <dbReference type="EMBL" id="CAG9312569.1"/>
    </source>
</evidence>
<organism evidence="1 2">
    <name type="scientific">Blepharisma stoltei</name>
    <dbReference type="NCBI Taxonomy" id="1481888"/>
    <lineage>
        <taxon>Eukaryota</taxon>
        <taxon>Sar</taxon>
        <taxon>Alveolata</taxon>
        <taxon>Ciliophora</taxon>
        <taxon>Postciliodesmatophora</taxon>
        <taxon>Heterotrichea</taxon>
        <taxon>Heterotrichida</taxon>
        <taxon>Blepharismidae</taxon>
        <taxon>Blepharisma</taxon>
    </lineage>
</organism>
<dbReference type="Proteomes" id="UP001162131">
    <property type="component" value="Unassembled WGS sequence"/>
</dbReference>
<proteinExistence type="predicted"/>
<reference evidence="1" key="1">
    <citation type="submission" date="2021-09" db="EMBL/GenBank/DDBJ databases">
        <authorList>
            <consortium name="AG Swart"/>
            <person name="Singh M."/>
            <person name="Singh A."/>
            <person name="Seah K."/>
            <person name="Emmerich C."/>
        </authorList>
    </citation>
    <scope>NUCLEOTIDE SEQUENCE</scope>
    <source>
        <strain evidence="1">ATCC30299</strain>
    </source>
</reference>
<name>A0AAU9IN16_9CILI</name>
<protein>
    <submittedName>
        <fullName evidence="1">Uncharacterized protein</fullName>
    </submittedName>
</protein>
<evidence type="ECO:0000313" key="2">
    <source>
        <dbReference type="Proteomes" id="UP001162131"/>
    </source>
</evidence>
<dbReference type="EMBL" id="CAJZBQ010000007">
    <property type="protein sequence ID" value="CAG9312569.1"/>
    <property type="molecule type" value="Genomic_DNA"/>
</dbReference>
<gene>
    <name evidence="1" type="ORF">BSTOLATCC_MIC6961</name>
</gene>
<sequence length="236" mass="23860">MIAPISSSMLVTHGAANTLSMDSGLNAPSSTGSLSGSGTGILTVFIAEPIIGNACRCASQSTPLRAIINPATITSDTCTLDKLFAQGSDSVDSTLTFKFTTVNPIPAGGKIIITLASGSWNLPSTPPLKSTCQGVGFSDQSKTLQQLCSASGTTVTLSQFSQIAAGSVTVKLYHVIPISTAAGSINCFTAVSTYDANGNFIDSASSNLTNSVTVAVSTAAGTTSTNSFLSKPYPNG</sequence>
<comment type="caution">
    <text evidence="1">The sequence shown here is derived from an EMBL/GenBank/DDBJ whole genome shotgun (WGS) entry which is preliminary data.</text>
</comment>
<dbReference type="AlphaFoldDB" id="A0AAU9IN16"/>
<accession>A0AAU9IN16</accession>